<comment type="cofactor">
    <cofactor evidence="1">
        <name>FAD</name>
        <dbReference type="ChEBI" id="CHEBI:57692"/>
    </cofactor>
</comment>
<evidence type="ECO:0000256" key="8">
    <source>
        <dbReference type="ARBA" id="ARBA00065734"/>
    </source>
</evidence>
<dbReference type="NCBIfam" id="TIGR01988">
    <property type="entry name" value="Ubi-OHases"/>
    <property type="match status" value="1"/>
</dbReference>
<evidence type="ECO:0000313" key="11">
    <source>
        <dbReference type="Proteomes" id="UP000256561"/>
    </source>
</evidence>
<dbReference type="EMBL" id="QRHA01000001">
    <property type="protein sequence ID" value="RDV29102.1"/>
    <property type="molecule type" value="Genomic_DNA"/>
</dbReference>
<dbReference type="GO" id="GO:0110142">
    <property type="term" value="C:ubiquinone biosynthesis complex"/>
    <property type="evidence" value="ECO:0007669"/>
    <property type="project" value="UniProtKB-ARBA"/>
</dbReference>
<evidence type="ECO:0000256" key="1">
    <source>
        <dbReference type="ARBA" id="ARBA00001974"/>
    </source>
</evidence>
<proteinExistence type="inferred from homology"/>
<comment type="pathway">
    <text evidence="2">Cofactor biosynthesis; ubiquinone biosynthesis.</text>
</comment>
<gene>
    <name evidence="10" type="ORF">DXV75_01160</name>
</gene>
<protein>
    <submittedName>
        <fullName evidence="10">FAD-dependent 2-octaprenylphenol hydroxylase</fullName>
    </submittedName>
</protein>
<evidence type="ECO:0000256" key="2">
    <source>
        <dbReference type="ARBA" id="ARBA00004749"/>
    </source>
</evidence>
<evidence type="ECO:0000256" key="6">
    <source>
        <dbReference type="ARBA" id="ARBA00023002"/>
    </source>
</evidence>
<dbReference type="InterPro" id="IPR002938">
    <property type="entry name" value="FAD-bd"/>
</dbReference>
<reference evidence="11" key="1">
    <citation type="submission" date="2018-08" db="EMBL/GenBank/DDBJ databases">
        <authorList>
            <person name="Zhang J."/>
            <person name="Du Z.-J."/>
        </authorList>
    </citation>
    <scope>NUCLEOTIDE SEQUENCE [LARGE SCALE GENOMIC DNA]</scope>
    <source>
        <strain evidence="11">KCTC 52655</strain>
    </source>
</reference>
<dbReference type="SUPFAM" id="SSF51905">
    <property type="entry name" value="FAD/NAD(P)-binding domain"/>
    <property type="match status" value="1"/>
</dbReference>
<dbReference type="PROSITE" id="PS01304">
    <property type="entry name" value="UBIH"/>
    <property type="match status" value="1"/>
</dbReference>
<keyword evidence="4" id="KW-0285">Flavoprotein</keyword>
<comment type="subunit">
    <text evidence="8">Component of the Ubi complex metabolon, which regroups five ubiquinone biosynthesis proteins (UbiE, UbiF, UbiG, UbiH and UbiI) and two accessory factors (UbiK and the lipid-binding protein UbiJ).</text>
</comment>
<comment type="caution">
    <text evidence="10">The sequence shown here is derived from an EMBL/GenBank/DDBJ whole genome shotgun (WGS) entry which is preliminary data.</text>
</comment>
<keyword evidence="5" id="KW-0274">FAD</keyword>
<dbReference type="InterPro" id="IPR010971">
    <property type="entry name" value="UbiH/COQ6"/>
</dbReference>
<dbReference type="AlphaFoldDB" id="A0A3D8MED4"/>
<evidence type="ECO:0000256" key="7">
    <source>
        <dbReference type="ARBA" id="ARBA00023033"/>
    </source>
</evidence>
<dbReference type="GO" id="GO:0006744">
    <property type="term" value="P:ubiquinone biosynthetic process"/>
    <property type="evidence" value="ECO:0007669"/>
    <property type="project" value="UniProtKB-UniPathway"/>
</dbReference>
<dbReference type="Gene3D" id="3.50.50.60">
    <property type="entry name" value="FAD/NAD(P)-binding domain"/>
    <property type="match status" value="2"/>
</dbReference>
<dbReference type="InterPro" id="IPR018168">
    <property type="entry name" value="Ubi_Hdrlase_CS"/>
</dbReference>
<dbReference type="InterPro" id="IPR051205">
    <property type="entry name" value="UbiH/COQ6_monooxygenase"/>
</dbReference>
<keyword evidence="11" id="KW-1185">Reference proteome</keyword>
<comment type="similarity">
    <text evidence="3">Belongs to the UbiH/COQ6 family.</text>
</comment>
<sequence length="390" mass="42917">MNKVDIAIIGAGLVGQTLARALKDLPLQVALISDEPVILPVGTEPLLRVSAINSANQQALTELGAWQHMPAERLCAYTAMQVWDQDSFGRIEFDCREVAAEHLGHIVENQLLVNGLAKACATQDNLTFINGRISKILWGQQETMLMLDTDDVVACRLLVGADGANSFIRQQANLPLNFRDYGHTAIVANIRCSEPHNRVARQVFTPHGPLALLPMADPHTCSIVWSQQHQHARELMAKDEQAFAHQLSATSNSVLGPLELISERACFPLTMRYAREWVKDGVVIIGDAAHTVHPLAGQGANLGMQDALALAREITRLHQQGKDFSRQRYLRPFERARKAEAVKMIAAMDGFKSLFAGDDPLRKLLRGVGLSATNAIPALKRQWIVRAMGL</sequence>
<name>A0A3D8MED4_9ALTE</name>
<dbReference type="RefSeq" id="WP_115591392.1">
    <property type="nucleotide sequence ID" value="NZ_QRHA01000001.1"/>
</dbReference>
<dbReference type="OrthoDB" id="9769565at2"/>
<dbReference type="PANTHER" id="PTHR43876">
    <property type="entry name" value="UBIQUINONE BIOSYNTHESIS MONOOXYGENASE COQ6, MITOCHONDRIAL"/>
    <property type="match status" value="1"/>
</dbReference>
<dbReference type="Proteomes" id="UP000256561">
    <property type="component" value="Unassembled WGS sequence"/>
</dbReference>
<evidence type="ECO:0000313" key="10">
    <source>
        <dbReference type="EMBL" id="RDV29102.1"/>
    </source>
</evidence>
<dbReference type="Pfam" id="PF01494">
    <property type="entry name" value="FAD_binding_3"/>
    <property type="match status" value="1"/>
</dbReference>
<dbReference type="PANTHER" id="PTHR43876:SF7">
    <property type="entry name" value="UBIQUINONE BIOSYNTHESIS MONOOXYGENASE COQ6, MITOCHONDRIAL"/>
    <property type="match status" value="1"/>
</dbReference>
<dbReference type="PRINTS" id="PR00420">
    <property type="entry name" value="RNGMNOXGNASE"/>
</dbReference>
<dbReference type="GO" id="GO:0071949">
    <property type="term" value="F:FAD binding"/>
    <property type="evidence" value="ECO:0007669"/>
    <property type="project" value="InterPro"/>
</dbReference>
<evidence type="ECO:0000256" key="4">
    <source>
        <dbReference type="ARBA" id="ARBA00022630"/>
    </source>
</evidence>
<keyword evidence="6" id="KW-0560">Oxidoreductase</keyword>
<organism evidence="10 11">
    <name type="scientific">Alteromonas aestuariivivens</name>
    <dbReference type="NCBI Taxonomy" id="1938339"/>
    <lineage>
        <taxon>Bacteria</taxon>
        <taxon>Pseudomonadati</taxon>
        <taxon>Pseudomonadota</taxon>
        <taxon>Gammaproteobacteria</taxon>
        <taxon>Alteromonadales</taxon>
        <taxon>Alteromonadaceae</taxon>
        <taxon>Alteromonas/Salinimonas group</taxon>
        <taxon>Alteromonas</taxon>
    </lineage>
</organism>
<keyword evidence="7" id="KW-0503">Monooxygenase</keyword>
<evidence type="ECO:0000256" key="5">
    <source>
        <dbReference type="ARBA" id="ARBA00022827"/>
    </source>
</evidence>
<accession>A0A3D8MED4</accession>
<dbReference type="UniPathway" id="UPA00232"/>
<dbReference type="GO" id="GO:0019168">
    <property type="term" value="F:2-polyprenylphenol 6-hydroxylase activity"/>
    <property type="evidence" value="ECO:0007669"/>
    <property type="project" value="TreeGrafter"/>
</dbReference>
<dbReference type="FunFam" id="3.50.50.60:FF:000021">
    <property type="entry name" value="Ubiquinone biosynthesis monooxygenase COQ6"/>
    <property type="match status" value="1"/>
</dbReference>
<feature type="domain" description="FAD-binding" evidence="9">
    <location>
        <begin position="3"/>
        <end position="322"/>
    </location>
</feature>
<evidence type="ECO:0000256" key="3">
    <source>
        <dbReference type="ARBA" id="ARBA00005349"/>
    </source>
</evidence>
<evidence type="ECO:0000259" key="9">
    <source>
        <dbReference type="Pfam" id="PF01494"/>
    </source>
</evidence>
<dbReference type="InterPro" id="IPR036188">
    <property type="entry name" value="FAD/NAD-bd_sf"/>
</dbReference>